<dbReference type="InterPro" id="IPR041685">
    <property type="entry name" value="AAA_GajA/Old/RecF-like"/>
</dbReference>
<evidence type="ECO:0000259" key="1">
    <source>
        <dbReference type="Pfam" id="PF13175"/>
    </source>
</evidence>
<proteinExistence type="predicted"/>
<comment type="caution">
    <text evidence="2">The sequence shown here is derived from an EMBL/GenBank/DDBJ whole genome shotgun (WGS) entry which is preliminary data.</text>
</comment>
<dbReference type="InterPro" id="IPR027417">
    <property type="entry name" value="P-loop_NTPase"/>
</dbReference>
<dbReference type="EMBL" id="JBEFLD010000009">
    <property type="protein sequence ID" value="MEQ6292196.1"/>
    <property type="molecule type" value="Genomic_DNA"/>
</dbReference>
<dbReference type="PANTHER" id="PTHR43581:SF4">
    <property type="entry name" value="ATP_GTP PHOSPHATASE"/>
    <property type="match status" value="1"/>
</dbReference>
<reference evidence="2" key="1">
    <citation type="submission" date="2024-06" db="EMBL/GenBank/DDBJ databases">
        <title>Genome sequence of Vogesella sp. MAHUQ-64.</title>
        <authorList>
            <person name="Huq M.A."/>
        </authorList>
    </citation>
    <scope>NUCLEOTIDE SEQUENCE</scope>
    <source>
        <strain evidence="2">MAHUQ-64</strain>
    </source>
</reference>
<dbReference type="Proteomes" id="UP001433638">
    <property type="component" value="Unassembled WGS sequence"/>
</dbReference>
<evidence type="ECO:0000313" key="2">
    <source>
        <dbReference type="EMBL" id="MEQ6292196.1"/>
    </source>
</evidence>
<accession>A0ABV1M817</accession>
<dbReference type="InterPro" id="IPR051396">
    <property type="entry name" value="Bact_Antivir_Def_Nuclease"/>
</dbReference>
<dbReference type="Gene3D" id="3.40.50.300">
    <property type="entry name" value="P-loop containing nucleotide triphosphate hydrolases"/>
    <property type="match status" value="2"/>
</dbReference>
<organism evidence="2 3">
    <name type="scientific">Vogesella oryzagri</name>
    <dbReference type="NCBI Taxonomy" id="3160864"/>
    <lineage>
        <taxon>Bacteria</taxon>
        <taxon>Pseudomonadati</taxon>
        <taxon>Pseudomonadota</taxon>
        <taxon>Betaproteobacteria</taxon>
        <taxon>Neisseriales</taxon>
        <taxon>Chromobacteriaceae</taxon>
        <taxon>Vogesella</taxon>
    </lineage>
</organism>
<dbReference type="RefSeq" id="WP_349590133.1">
    <property type="nucleotide sequence ID" value="NZ_JBEFLD010000009.1"/>
</dbReference>
<dbReference type="Pfam" id="PF13175">
    <property type="entry name" value="AAA_15"/>
    <property type="match status" value="1"/>
</dbReference>
<dbReference type="SUPFAM" id="SSF52540">
    <property type="entry name" value="P-loop containing nucleoside triphosphate hydrolases"/>
    <property type="match status" value="1"/>
</dbReference>
<dbReference type="PANTHER" id="PTHR43581">
    <property type="entry name" value="ATP/GTP PHOSPHATASE"/>
    <property type="match status" value="1"/>
</dbReference>
<gene>
    <name evidence="2" type="ORF">ABNW52_16395</name>
</gene>
<evidence type="ECO:0000313" key="3">
    <source>
        <dbReference type="Proteomes" id="UP001433638"/>
    </source>
</evidence>
<sequence length="495" mass="56015">MQLHAHRYCAAAGPLGAVNRKASKQAMKIDIKVKNFGKIKDADLRIRPFTVIAGKNSSGKSFITKALYSFFSTINKDFAAAEALKNIDHIIAFSTAVFSSIRLSKFEKEISDRIIFMEKELLRLIHQVYAEQTFSLQLENSSYFSSITNNIREAIEDFAKTIAEKKKFEKVEHDIDQIRISLRNLQSLFEKPTSHIVSQIRDEFKESLKENFQVGQLPDLKNFSSSPEENPIFDFGEIGTIEIPGDSVIFSLRHNGIDLLQEFSNIVYLDSPTYWRLKQPLERVKEASKFNFFLHFKRQDRLSGVPKYFYDLMDLLSDRIKSNTTSSDFDEIKKIINNNIEGEMTISPSNAIVFKDRNSGKEINLHSTAAGITNLGVIGLLIERNIISRGSYIFIDEPEVNLHPAWQKIMIDSLYALSEKGINIVIATHSIDMLKCIEGIVEKMDPENAADHFGINQLSCEGTSIDGGKYPARQIASIKADLGQSFINMQNSSGW</sequence>
<dbReference type="CDD" id="cd00267">
    <property type="entry name" value="ABC_ATPase"/>
    <property type="match status" value="1"/>
</dbReference>
<keyword evidence="3" id="KW-1185">Reference proteome</keyword>
<name>A0ABV1M817_9NEIS</name>
<protein>
    <submittedName>
        <fullName evidence="2">AAA family ATPase</fullName>
    </submittedName>
</protein>
<feature type="domain" description="Endonuclease GajA/Old nuclease/RecF-like AAA" evidence="1">
    <location>
        <begin position="27"/>
        <end position="433"/>
    </location>
</feature>